<dbReference type="AlphaFoldDB" id="A0A2T4YRW8"/>
<feature type="domain" description="Rap1a immunity protein" evidence="1">
    <location>
        <begin position="32"/>
        <end position="113"/>
    </location>
</feature>
<dbReference type="Pfam" id="PF18602">
    <property type="entry name" value="Rap1a"/>
    <property type="match status" value="1"/>
</dbReference>
<comment type="caution">
    <text evidence="2">The sequence shown here is derived from an EMBL/GenBank/DDBJ whole genome shotgun (WGS) entry which is preliminary data.</text>
</comment>
<dbReference type="EMBL" id="PZZN01000002">
    <property type="protein sequence ID" value="PTM46264.1"/>
    <property type="molecule type" value="Genomic_DNA"/>
</dbReference>
<protein>
    <recommendedName>
        <fullName evidence="1">Rap1a immunity protein domain-containing protein</fullName>
    </recommendedName>
</protein>
<proteinExistence type="predicted"/>
<name>A0A2T4YRW8_9SPHN</name>
<sequence>MILLWLAAVAAAPTPRTPARADRPVVVSALKTEELIAQCRGKDADPAPSFCTGYILGAFDTLSMAREICPSATKGSTIDAVATTRKYLRTKGKKAKAAPIFVVRDALRRSFACKRNAKR</sequence>
<dbReference type="Gene3D" id="1.10.890.40">
    <property type="match status" value="1"/>
</dbReference>
<evidence type="ECO:0000313" key="3">
    <source>
        <dbReference type="Proteomes" id="UP000240996"/>
    </source>
</evidence>
<accession>A0A2T4YRW8</accession>
<reference evidence="2 3" key="1">
    <citation type="submission" date="2018-04" db="EMBL/GenBank/DDBJ databases">
        <title>Genomic Encyclopedia of Type Strains, Phase III (KMG-III): the genomes of soil and plant-associated and newly described type strains.</title>
        <authorList>
            <person name="Whitman W."/>
        </authorList>
    </citation>
    <scope>NUCLEOTIDE SEQUENCE [LARGE SCALE GENOMIC DNA]</scope>
    <source>
        <strain evidence="2 3">NW12</strain>
    </source>
</reference>
<evidence type="ECO:0000259" key="1">
    <source>
        <dbReference type="Pfam" id="PF18602"/>
    </source>
</evidence>
<dbReference type="InterPro" id="IPR041238">
    <property type="entry name" value="Rap1a"/>
</dbReference>
<keyword evidence="3" id="KW-1185">Reference proteome</keyword>
<dbReference type="Proteomes" id="UP000240996">
    <property type="component" value="Unassembled WGS sequence"/>
</dbReference>
<dbReference type="RefSeq" id="WP_107932625.1">
    <property type="nucleotide sequence ID" value="NZ_PZZN01000002.1"/>
</dbReference>
<evidence type="ECO:0000313" key="2">
    <source>
        <dbReference type="EMBL" id="PTM46264.1"/>
    </source>
</evidence>
<gene>
    <name evidence="2" type="ORF">C8J24_2505</name>
</gene>
<organism evidence="2 3">
    <name type="scientific">Sphingomonas aerolata</name>
    <dbReference type="NCBI Taxonomy" id="185951"/>
    <lineage>
        <taxon>Bacteria</taxon>
        <taxon>Pseudomonadati</taxon>
        <taxon>Pseudomonadota</taxon>
        <taxon>Alphaproteobacteria</taxon>
        <taxon>Sphingomonadales</taxon>
        <taxon>Sphingomonadaceae</taxon>
        <taxon>Sphingomonas</taxon>
    </lineage>
</organism>